<dbReference type="RefSeq" id="WP_047250999.1">
    <property type="nucleotide sequence ID" value="NZ_CP011367.1"/>
</dbReference>
<dbReference type="AlphaFoldDB" id="A0A0G3G7G6"/>
<proteinExistence type="predicted"/>
<keyword evidence="2" id="KW-1185">Reference proteome</keyword>
<reference evidence="1 2" key="1">
    <citation type="submission" date="2015-04" db="EMBL/GenBank/DDBJ databases">
        <title>Complete Sequence for the Genome of the Thioalkalivibrio versutus D301.</title>
        <authorList>
            <person name="Mu T."/>
            <person name="Zhou J."/>
            <person name="Xu X."/>
        </authorList>
    </citation>
    <scope>NUCLEOTIDE SEQUENCE [LARGE SCALE GENOMIC DNA]</scope>
    <source>
        <strain evidence="1 2">D301</strain>
    </source>
</reference>
<dbReference type="EMBL" id="CP011367">
    <property type="protein sequence ID" value="AKJ94821.1"/>
    <property type="molecule type" value="Genomic_DNA"/>
</dbReference>
<dbReference type="STRING" id="106634.TVD_05325"/>
<dbReference type="KEGG" id="tvr:TVD_05325"/>
<sequence length="262" mass="27885">MAERLGYRPTDSGWRTWLVQPVQLTAGMKDLVAYPVDPVSEAEREALWSAAQPELEVAGATLALSEDGLWEMRMDAEGDASGPPPSIGMGRAMVALSMQGDVARRLQVLANALQMAWFQHPVNLAREREGRGAVHGLWPWSPGHPGGPTSVGRVCGGGVVAHWLARGAGIDWAADPAADPAESGDTVVVVEALEAAPSLERRLELLESVADDVVAPKLRALLRGGLGALEFVDPQSTAGSGAGALVLERRDALAFWRRPRRP</sequence>
<accession>A0A0G3G7G6</accession>
<dbReference type="PATRIC" id="fig|106634.4.peg.1089"/>
<protein>
    <submittedName>
        <fullName evidence="1">Uncharacterized protein</fullName>
    </submittedName>
</protein>
<evidence type="ECO:0000313" key="2">
    <source>
        <dbReference type="Proteomes" id="UP000064201"/>
    </source>
</evidence>
<gene>
    <name evidence="1" type="ORF">TVD_05325</name>
</gene>
<name>A0A0G3G7G6_9GAMM</name>
<dbReference type="Proteomes" id="UP000064201">
    <property type="component" value="Chromosome"/>
</dbReference>
<evidence type="ECO:0000313" key="1">
    <source>
        <dbReference type="EMBL" id="AKJ94821.1"/>
    </source>
</evidence>
<organism evidence="1 2">
    <name type="scientific">Thioalkalivibrio versutus</name>
    <dbReference type="NCBI Taxonomy" id="106634"/>
    <lineage>
        <taxon>Bacteria</taxon>
        <taxon>Pseudomonadati</taxon>
        <taxon>Pseudomonadota</taxon>
        <taxon>Gammaproteobacteria</taxon>
        <taxon>Chromatiales</taxon>
        <taxon>Ectothiorhodospiraceae</taxon>
        <taxon>Thioalkalivibrio</taxon>
    </lineage>
</organism>
<dbReference type="OrthoDB" id="5295974at2"/>